<reference evidence="3 4" key="1">
    <citation type="journal article" date="2013" name="Genome Announc.">
        <title>Draft Genome Sequence of the Lignocellulose Decomposer Thermobifida fusca Strain TM51.</title>
        <authorList>
            <person name="Toth A."/>
            <person name="Barna T."/>
            <person name="Nagy I."/>
            <person name="Horvath B."/>
            <person name="Nagy I."/>
            <person name="Tancsics A."/>
            <person name="Kriszt B."/>
            <person name="Baka E."/>
            <person name="Fekete C."/>
            <person name="Kukolya J."/>
        </authorList>
    </citation>
    <scope>NUCLEOTIDE SEQUENCE [LARGE SCALE GENOMIC DNA]</scope>
    <source>
        <strain evidence="3 4">TM51</strain>
    </source>
</reference>
<dbReference type="InterPro" id="IPR050228">
    <property type="entry name" value="Carboxylesterase_BioH"/>
</dbReference>
<protein>
    <recommendedName>
        <fullName evidence="2">AB hydrolase-1 domain-containing protein</fullName>
    </recommendedName>
</protein>
<dbReference type="AlphaFoldDB" id="A0A9P2WR07"/>
<evidence type="ECO:0000313" key="4">
    <source>
        <dbReference type="Proteomes" id="UP000014184"/>
    </source>
</evidence>
<dbReference type="PANTHER" id="PTHR43194">
    <property type="entry name" value="HYDROLASE ALPHA/BETA FOLD FAMILY"/>
    <property type="match status" value="1"/>
</dbReference>
<organism evidence="3 4">
    <name type="scientific">Thermobifida fusca TM51</name>
    <dbReference type="NCBI Taxonomy" id="1169414"/>
    <lineage>
        <taxon>Bacteria</taxon>
        <taxon>Bacillati</taxon>
        <taxon>Actinomycetota</taxon>
        <taxon>Actinomycetes</taxon>
        <taxon>Streptosporangiales</taxon>
        <taxon>Nocardiopsidaceae</taxon>
        <taxon>Thermobifida</taxon>
    </lineage>
</organism>
<name>A0A9P2WR07_THEFU</name>
<dbReference type="PANTHER" id="PTHR43194:SF2">
    <property type="entry name" value="PEROXISOMAL MEMBRANE PROTEIN LPX1"/>
    <property type="match status" value="1"/>
</dbReference>
<dbReference type="SUPFAM" id="SSF53474">
    <property type="entry name" value="alpha/beta-Hydrolases"/>
    <property type="match status" value="1"/>
</dbReference>
<feature type="domain" description="AB hydrolase-1" evidence="2">
    <location>
        <begin position="41"/>
        <end position="280"/>
    </location>
</feature>
<proteinExistence type="predicted"/>
<dbReference type="InterPro" id="IPR029058">
    <property type="entry name" value="AB_hydrolase_fold"/>
</dbReference>
<dbReference type="Gene3D" id="3.40.50.1820">
    <property type="entry name" value="alpha/beta hydrolase"/>
    <property type="match status" value="1"/>
</dbReference>
<comment type="caution">
    <text evidence="3">The sequence shown here is derived from an EMBL/GenBank/DDBJ whole genome shotgun (WGS) entry which is preliminary data.</text>
</comment>
<gene>
    <name evidence="3" type="ORF">TM51_07021</name>
</gene>
<dbReference type="EMBL" id="AOSG01000033">
    <property type="protein sequence ID" value="EOR71554.1"/>
    <property type="molecule type" value="Genomic_DNA"/>
</dbReference>
<evidence type="ECO:0000256" key="1">
    <source>
        <dbReference type="SAM" id="MobiDB-lite"/>
    </source>
</evidence>
<dbReference type="GO" id="GO:0003824">
    <property type="term" value="F:catalytic activity"/>
    <property type="evidence" value="ECO:0007669"/>
    <property type="project" value="UniProtKB-ARBA"/>
</dbReference>
<accession>A0A9P2WR07</accession>
<evidence type="ECO:0000259" key="2">
    <source>
        <dbReference type="Pfam" id="PF12697"/>
    </source>
</evidence>
<feature type="region of interest" description="Disordered" evidence="1">
    <location>
        <begin position="1"/>
        <end position="21"/>
    </location>
</feature>
<dbReference type="InterPro" id="IPR000073">
    <property type="entry name" value="AB_hydrolase_1"/>
</dbReference>
<sequence length="295" mass="32122">MSELPGPVAEALTRQPDKGSTRVAGCDISWLSWGDPDRQPLVFLHGGAAHAWWWSFTAPLLADTHRVVAVDLSGHGDSGRRDEYRFALWAHEALAVAHAVASTTRPVLIGHSMGGMVTMFAAQQPDADLAGAIAVDAPLHHRGGSAHRTYGRHRRYATREEAVARFRPLPEQPTAEPRLVRHVGEHSVTDTGDGWTFKFDPRIFADGQADRPADLGAGMDRVRCPFGVIIAEHGVVSAEDRERLAAFVKGGPQRPSSSYLEIPGGYHHLMFDRPLELVDAIRQLVTAFDAEPATG</sequence>
<dbReference type="RefSeq" id="WP_011291767.1">
    <property type="nucleotide sequence ID" value="NZ_AOSG01000033.1"/>
</dbReference>
<keyword evidence="4" id="KW-1185">Reference proteome</keyword>
<evidence type="ECO:0000313" key="3">
    <source>
        <dbReference type="EMBL" id="EOR71554.1"/>
    </source>
</evidence>
<dbReference type="Pfam" id="PF12697">
    <property type="entry name" value="Abhydrolase_6"/>
    <property type="match status" value="1"/>
</dbReference>
<dbReference type="Proteomes" id="UP000014184">
    <property type="component" value="Unassembled WGS sequence"/>
</dbReference>